<name>A0A9Q3FJC0_9BASI</name>
<organism evidence="1 2">
    <name type="scientific">Austropuccinia psidii MF-1</name>
    <dbReference type="NCBI Taxonomy" id="1389203"/>
    <lineage>
        <taxon>Eukaryota</taxon>
        <taxon>Fungi</taxon>
        <taxon>Dikarya</taxon>
        <taxon>Basidiomycota</taxon>
        <taxon>Pucciniomycotina</taxon>
        <taxon>Pucciniomycetes</taxon>
        <taxon>Pucciniales</taxon>
        <taxon>Sphaerophragmiaceae</taxon>
        <taxon>Austropuccinia</taxon>
    </lineage>
</organism>
<keyword evidence="2" id="KW-1185">Reference proteome</keyword>
<accession>A0A9Q3FJC0</accession>
<proteinExistence type="predicted"/>
<protein>
    <submittedName>
        <fullName evidence="1">Uncharacterized protein</fullName>
    </submittedName>
</protein>
<reference evidence="1" key="1">
    <citation type="submission" date="2021-03" db="EMBL/GenBank/DDBJ databases">
        <title>Draft genome sequence of rust myrtle Austropuccinia psidii MF-1, a brazilian biotype.</title>
        <authorList>
            <person name="Quecine M.C."/>
            <person name="Pachon D.M.R."/>
            <person name="Bonatelli M.L."/>
            <person name="Correr F.H."/>
            <person name="Franceschini L.M."/>
            <person name="Leite T.F."/>
            <person name="Margarido G.R.A."/>
            <person name="Almeida C.A."/>
            <person name="Ferrarezi J.A."/>
            <person name="Labate C.A."/>
        </authorList>
    </citation>
    <scope>NUCLEOTIDE SEQUENCE</scope>
    <source>
        <strain evidence="1">MF-1</strain>
    </source>
</reference>
<dbReference type="EMBL" id="AVOT02045969">
    <property type="protein sequence ID" value="MBW0541306.1"/>
    <property type="molecule type" value="Genomic_DNA"/>
</dbReference>
<comment type="caution">
    <text evidence="1">The sequence shown here is derived from an EMBL/GenBank/DDBJ whole genome shotgun (WGS) entry which is preliminary data.</text>
</comment>
<dbReference type="OrthoDB" id="122269at2759"/>
<evidence type="ECO:0000313" key="1">
    <source>
        <dbReference type="EMBL" id="MBW0541306.1"/>
    </source>
</evidence>
<gene>
    <name evidence="1" type="ORF">O181_081021</name>
</gene>
<evidence type="ECO:0000313" key="2">
    <source>
        <dbReference type="Proteomes" id="UP000765509"/>
    </source>
</evidence>
<dbReference type="AlphaFoldDB" id="A0A9Q3FJC0"/>
<dbReference type="Proteomes" id="UP000765509">
    <property type="component" value="Unassembled WGS sequence"/>
</dbReference>
<sequence length="107" mass="11822">MVELPSFPSFEWNLLVVDTPKAEDLISGFYFLNSSNPSIDWRKGLITINADNKDYYDPSKSSINESSSAKSCAAWVGDSRTLSFLSFVHITSSISSQSLLSSRDSIC</sequence>